<dbReference type="EMBL" id="CP050315">
    <property type="protein sequence ID" value="QIR16533.1"/>
    <property type="molecule type" value="Genomic_DNA"/>
</dbReference>
<sequence>MLSNWSNKNMLITASFATIAFFLTPLANANASTTYPVRDTLYKKTQLKKYSAFKNCIFWQSQAFNVNELVLMSVLLTEYGDEDSKIKNQNQTYDYGLMQINDVRSEELLALGYNLEEVRTDGCKNIEAATHLLSLEIQRAGDVWLGVGRYHYNEKGKNPKHHYKYRARVNKKLESLLKVAKSSLNTMHLSGGQ</sequence>
<geneLocation type="plasmid" evidence="3 4">
    <name>pPN3F2_2</name>
</geneLocation>
<proteinExistence type="predicted"/>
<evidence type="ECO:0000313" key="4">
    <source>
        <dbReference type="Proteomes" id="UP000502608"/>
    </source>
</evidence>
<gene>
    <name evidence="3" type="ORF">HBH39_18830</name>
</gene>
<accession>A0A6G9QR04</accession>
<dbReference type="InterPro" id="IPR023346">
    <property type="entry name" value="Lysozyme-like_dom_sf"/>
</dbReference>
<organism evidence="3 4">
    <name type="scientific">Shewanella aestuarii</name>
    <dbReference type="NCBI Taxonomy" id="1028752"/>
    <lineage>
        <taxon>Bacteria</taxon>
        <taxon>Pseudomonadati</taxon>
        <taxon>Pseudomonadota</taxon>
        <taxon>Gammaproteobacteria</taxon>
        <taxon>Alteromonadales</taxon>
        <taxon>Shewanellaceae</taxon>
        <taxon>Shewanella</taxon>
    </lineage>
</organism>
<name>A0A6G9QR04_9GAMM</name>
<keyword evidence="4" id="KW-1185">Reference proteome</keyword>
<evidence type="ECO:0000313" key="3">
    <source>
        <dbReference type="EMBL" id="QIR16533.1"/>
    </source>
</evidence>
<dbReference type="SUPFAM" id="SSF53955">
    <property type="entry name" value="Lysozyme-like"/>
    <property type="match status" value="1"/>
</dbReference>
<protein>
    <submittedName>
        <fullName evidence="3">Lytic transglycosylase domain-containing protein</fullName>
    </submittedName>
</protein>
<keyword evidence="3" id="KW-0614">Plasmid</keyword>
<keyword evidence="1" id="KW-0732">Signal</keyword>
<dbReference type="CDD" id="cd13400">
    <property type="entry name" value="LT_IagB-like"/>
    <property type="match status" value="1"/>
</dbReference>
<dbReference type="InterPro" id="IPR008258">
    <property type="entry name" value="Transglycosylase_SLT_dom_1"/>
</dbReference>
<dbReference type="RefSeq" id="WP_167680361.1">
    <property type="nucleotide sequence ID" value="NZ_CP050315.1"/>
</dbReference>
<dbReference type="KEGG" id="saes:HBH39_18830"/>
<feature type="domain" description="Transglycosylase SLT" evidence="2">
    <location>
        <begin position="56"/>
        <end position="158"/>
    </location>
</feature>
<dbReference type="AlphaFoldDB" id="A0A6G9QR04"/>
<feature type="signal peptide" evidence="1">
    <location>
        <begin position="1"/>
        <end position="29"/>
    </location>
</feature>
<dbReference type="Proteomes" id="UP000502608">
    <property type="component" value="Plasmid pPN3F2_2"/>
</dbReference>
<evidence type="ECO:0000259" key="2">
    <source>
        <dbReference type="Pfam" id="PF01464"/>
    </source>
</evidence>
<evidence type="ECO:0000256" key="1">
    <source>
        <dbReference type="SAM" id="SignalP"/>
    </source>
</evidence>
<dbReference type="Pfam" id="PF01464">
    <property type="entry name" value="SLT"/>
    <property type="match status" value="1"/>
</dbReference>
<dbReference type="Gene3D" id="1.10.530.10">
    <property type="match status" value="1"/>
</dbReference>
<reference evidence="3 4" key="1">
    <citation type="submission" date="2020-03" db="EMBL/GenBank/DDBJ databases">
        <title>Complete genome sequence of Shewanella sp.</title>
        <authorList>
            <person name="Kim Y.-S."/>
            <person name="Kim S.-J."/>
            <person name="Jung H.-K."/>
            <person name="Kim K.-H."/>
        </authorList>
    </citation>
    <scope>NUCLEOTIDE SEQUENCE [LARGE SCALE GENOMIC DNA]</scope>
    <source>
        <strain evidence="3 4">PN3F2</strain>
        <plasmid evidence="3 4">pPN3F2_2</plasmid>
    </source>
</reference>
<feature type="chain" id="PRO_5026338806" evidence="1">
    <location>
        <begin position="30"/>
        <end position="193"/>
    </location>
</feature>